<dbReference type="PRINTS" id="PR00111">
    <property type="entry name" value="ABHYDROLASE"/>
</dbReference>
<keyword evidence="4" id="KW-1185">Reference proteome</keyword>
<feature type="domain" description="AB hydrolase-1" evidence="2">
    <location>
        <begin position="40"/>
        <end position="145"/>
    </location>
</feature>
<proteinExistence type="predicted"/>
<reference evidence="3 4" key="1">
    <citation type="journal article" date="2019" name="Int. J. Syst. Evol. Microbiol.">
        <title>The Global Catalogue of Microorganisms (GCM) 10K type strain sequencing project: providing services to taxonomists for standard genome sequencing and annotation.</title>
        <authorList>
            <consortium name="The Broad Institute Genomics Platform"/>
            <consortium name="The Broad Institute Genome Sequencing Center for Infectious Disease"/>
            <person name="Wu L."/>
            <person name="Ma J."/>
        </authorList>
    </citation>
    <scope>NUCLEOTIDE SEQUENCE [LARGE SCALE GENOMIC DNA]</scope>
    <source>
        <strain evidence="3 4">JCM 14046</strain>
    </source>
</reference>
<evidence type="ECO:0000259" key="2">
    <source>
        <dbReference type="Pfam" id="PF00561"/>
    </source>
</evidence>
<dbReference type="InterPro" id="IPR029058">
    <property type="entry name" value="AB_hydrolase_fold"/>
</dbReference>
<dbReference type="InterPro" id="IPR050266">
    <property type="entry name" value="AB_hydrolase_sf"/>
</dbReference>
<dbReference type="EMBL" id="BAAAMY010000010">
    <property type="protein sequence ID" value="GAA1928507.1"/>
    <property type="molecule type" value="Genomic_DNA"/>
</dbReference>
<dbReference type="PRINTS" id="PR00412">
    <property type="entry name" value="EPOXHYDRLASE"/>
</dbReference>
<dbReference type="InterPro" id="IPR000639">
    <property type="entry name" value="Epox_hydrolase-like"/>
</dbReference>
<gene>
    <name evidence="3" type="ORF">GCM10009737_32990</name>
</gene>
<evidence type="ECO:0000313" key="3">
    <source>
        <dbReference type="EMBL" id="GAA1928507.1"/>
    </source>
</evidence>
<dbReference type="Gene3D" id="3.40.50.1820">
    <property type="entry name" value="alpha/beta hydrolase"/>
    <property type="match status" value="1"/>
</dbReference>
<dbReference type="Proteomes" id="UP001501612">
    <property type="component" value="Unassembled WGS sequence"/>
</dbReference>
<dbReference type="InterPro" id="IPR000073">
    <property type="entry name" value="AB_hydrolase_1"/>
</dbReference>
<evidence type="ECO:0000256" key="1">
    <source>
        <dbReference type="ARBA" id="ARBA00022801"/>
    </source>
</evidence>
<organism evidence="3 4">
    <name type="scientific">Nocardioides lentus</name>
    <dbReference type="NCBI Taxonomy" id="338077"/>
    <lineage>
        <taxon>Bacteria</taxon>
        <taxon>Bacillati</taxon>
        <taxon>Actinomycetota</taxon>
        <taxon>Actinomycetes</taxon>
        <taxon>Propionibacteriales</taxon>
        <taxon>Nocardioidaceae</taxon>
        <taxon>Nocardioides</taxon>
    </lineage>
</organism>
<comment type="caution">
    <text evidence="3">The sequence shown here is derived from an EMBL/GenBank/DDBJ whole genome shotgun (WGS) entry which is preliminary data.</text>
</comment>
<dbReference type="PANTHER" id="PTHR43798:SF31">
    <property type="entry name" value="AB HYDROLASE SUPERFAMILY PROTEIN YCLE"/>
    <property type="match status" value="1"/>
</dbReference>
<accession>A0ABN2PQ12</accession>
<evidence type="ECO:0000313" key="4">
    <source>
        <dbReference type="Proteomes" id="UP001501612"/>
    </source>
</evidence>
<dbReference type="Pfam" id="PF00561">
    <property type="entry name" value="Abhydrolase_1"/>
    <property type="match status" value="1"/>
</dbReference>
<sequence>MHSGHMTSTSPEPTYRTTTVGVDGGELAVGLWGPDDPAAPTLLAIHGITASHRSWPLVAAALPGVRVVAPDLRGRGRSADLPPPYGMARHAEDVRLALEALTEGPVVMAGHSMGGFVAVQLAALVPDRARALLLVDGGLPLPVPAAAPDAATSDSGSGAEPDVAAALGPAGRRLTMTFPDRAAYRAFWRDHPAFTHDWSPAVEAYVDYDLVGTEPELRPSTRVQAMAADGAELFGHPAHLAALDAVAAAGLPVTFLRAPRGLMDEPEGLYPLDAVTAAATRLPRLAPYDVEDVNHYTITMGAAGAATVAEQVRALLSS</sequence>
<keyword evidence="1" id="KW-0378">Hydrolase</keyword>
<protein>
    <recommendedName>
        <fullName evidence="2">AB hydrolase-1 domain-containing protein</fullName>
    </recommendedName>
</protein>
<name>A0ABN2PQ12_9ACTN</name>
<dbReference type="SUPFAM" id="SSF53474">
    <property type="entry name" value="alpha/beta-Hydrolases"/>
    <property type="match status" value="1"/>
</dbReference>
<dbReference type="PANTHER" id="PTHR43798">
    <property type="entry name" value="MONOACYLGLYCEROL LIPASE"/>
    <property type="match status" value="1"/>
</dbReference>